<dbReference type="SUPFAM" id="SSF101852">
    <property type="entry name" value="Bacterial fluorinating enzyme, C-terminal domain"/>
    <property type="match status" value="1"/>
</dbReference>
<evidence type="ECO:0000259" key="3">
    <source>
        <dbReference type="Pfam" id="PF01887"/>
    </source>
</evidence>
<dbReference type="InterPro" id="IPR023227">
    <property type="entry name" value="SAM_OH_AdoTrfase_C_sf"/>
</dbReference>
<dbReference type="InterPro" id="IPR002747">
    <property type="entry name" value="SAM_OH_AdoTrfase"/>
</dbReference>
<evidence type="ECO:0000256" key="1">
    <source>
        <dbReference type="ARBA" id="ARBA00022691"/>
    </source>
</evidence>
<sequence>MAIVTLLTDSGESDHYVAAIKARIISINPGIRVEDISHKIKPSDIGHAAFVLRAVFRDFPKGTVHLVGVDSIGNRGDAFIALQLEDHFFVGCDNGLFGLISDKPHQQLVELNAINSISTTFPERDVFAPAAVKLASGVSITNLGKPMPSFKKMIDRQVKATKKQITGTVIRVDGMGNLITNIPKEAFDILSQGKLYTVQFGGEKFRRIHTQYHQAEQGECFMVFNSLGLLEVGIYKGNASELLGLDYDSTVSILFEE</sequence>
<dbReference type="PIRSF" id="PIRSF006779">
    <property type="entry name" value="UCP006779"/>
    <property type="match status" value="1"/>
</dbReference>
<protein>
    <submittedName>
        <fullName evidence="5">S-adenosyl-l-methionine hydroxide adenosyltransferase family protein</fullName>
    </submittedName>
</protein>
<gene>
    <name evidence="5" type="ORF">ACFQ21_28870</name>
</gene>
<dbReference type="EMBL" id="JBHTKA010000016">
    <property type="protein sequence ID" value="MFD1003373.1"/>
    <property type="molecule type" value="Genomic_DNA"/>
</dbReference>
<feature type="domain" description="S-adenosyl-l-methionine hydroxide adenosyltransferase N-terminal" evidence="3">
    <location>
        <begin position="4"/>
        <end position="144"/>
    </location>
</feature>
<accession>A0ABW3KAW3</accession>
<evidence type="ECO:0000256" key="2">
    <source>
        <dbReference type="ARBA" id="ARBA00024035"/>
    </source>
</evidence>
<keyword evidence="1" id="KW-0949">S-adenosyl-L-methionine</keyword>
<reference evidence="6" key="1">
    <citation type="journal article" date="2019" name="Int. J. Syst. Evol. Microbiol.">
        <title>The Global Catalogue of Microorganisms (GCM) 10K type strain sequencing project: providing services to taxonomists for standard genome sequencing and annotation.</title>
        <authorList>
            <consortium name="The Broad Institute Genomics Platform"/>
            <consortium name="The Broad Institute Genome Sequencing Center for Infectious Disease"/>
            <person name="Wu L."/>
            <person name="Ma J."/>
        </authorList>
    </citation>
    <scope>NUCLEOTIDE SEQUENCE [LARGE SCALE GENOMIC DNA]</scope>
    <source>
        <strain evidence="6">CCUG 58938</strain>
    </source>
</reference>
<comment type="similarity">
    <text evidence="2">Belongs to the SAM hydrolase / SAM-dependent halogenase family.</text>
</comment>
<dbReference type="Proteomes" id="UP001597112">
    <property type="component" value="Unassembled WGS sequence"/>
</dbReference>
<dbReference type="InterPro" id="IPR046470">
    <property type="entry name" value="SAM_HAT_C"/>
</dbReference>
<dbReference type="Pfam" id="PF01887">
    <property type="entry name" value="SAM_HAT_N"/>
    <property type="match status" value="1"/>
</dbReference>
<dbReference type="Gene3D" id="3.40.50.10790">
    <property type="entry name" value="S-adenosyl-l-methionine hydroxide adenosyltransferase, N-terminal"/>
    <property type="match status" value="1"/>
</dbReference>
<dbReference type="Gene3D" id="2.40.30.90">
    <property type="entry name" value="Bacterial fluorinating enzyme like"/>
    <property type="match status" value="1"/>
</dbReference>
<evidence type="ECO:0000313" key="5">
    <source>
        <dbReference type="EMBL" id="MFD1003373.1"/>
    </source>
</evidence>
<dbReference type="PANTHER" id="PTHR35092:SF1">
    <property type="entry name" value="CHLORINASE MJ1651"/>
    <property type="match status" value="1"/>
</dbReference>
<organism evidence="5 6">
    <name type="scientific">Ohtaekwangia kribbensis</name>
    <dbReference type="NCBI Taxonomy" id="688913"/>
    <lineage>
        <taxon>Bacteria</taxon>
        <taxon>Pseudomonadati</taxon>
        <taxon>Bacteroidota</taxon>
        <taxon>Cytophagia</taxon>
        <taxon>Cytophagales</taxon>
        <taxon>Fulvivirgaceae</taxon>
        <taxon>Ohtaekwangia</taxon>
    </lineage>
</organism>
<dbReference type="Pfam" id="PF20257">
    <property type="entry name" value="SAM_HAT_C"/>
    <property type="match status" value="1"/>
</dbReference>
<evidence type="ECO:0000313" key="6">
    <source>
        <dbReference type="Proteomes" id="UP001597112"/>
    </source>
</evidence>
<dbReference type="PANTHER" id="PTHR35092">
    <property type="entry name" value="CHLORINASE MJ1651"/>
    <property type="match status" value="1"/>
</dbReference>
<evidence type="ECO:0000259" key="4">
    <source>
        <dbReference type="Pfam" id="PF20257"/>
    </source>
</evidence>
<keyword evidence="6" id="KW-1185">Reference proteome</keyword>
<dbReference type="RefSeq" id="WP_377586015.1">
    <property type="nucleotide sequence ID" value="NZ_JBHTKA010000016.1"/>
</dbReference>
<feature type="domain" description="S-adenosyl-l-methionine hydroxide adenosyltransferase C-terminal" evidence="4">
    <location>
        <begin position="167"/>
        <end position="251"/>
    </location>
</feature>
<comment type="caution">
    <text evidence="5">The sequence shown here is derived from an EMBL/GenBank/DDBJ whole genome shotgun (WGS) entry which is preliminary data.</text>
</comment>
<name>A0ABW3KAW3_9BACT</name>
<proteinExistence type="inferred from homology"/>
<dbReference type="SUPFAM" id="SSF102522">
    <property type="entry name" value="Bacterial fluorinating enzyme, N-terminal domain"/>
    <property type="match status" value="1"/>
</dbReference>
<dbReference type="InterPro" id="IPR023228">
    <property type="entry name" value="SAM_OH_AdoTrfase_N_sf"/>
</dbReference>
<dbReference type="InterPro" id="IPR046469">
    <property type="entry name" value="SAM_HAT_N"/>
</dbReference>